<dbReference type="Pfam" id="PF12752">
    <property type="entry name" value="SUZ"/>
    <property type="match status" value="1"/>
</dbReference>
<sequence>MSPGSRGGAKLLMRRRIDEEARGKQHTQTRTQRTPTLTDREKAYAEARAKIFGTSIADKNKGGGKVAVVSPLSQGKGKPMGGHRMAVGPVEGSRGFGRGRGKPPGPSAATLPSTAPAPYNQLQEGIGNLQEEIEQLAISQQESMEAVGEEAGNLDEAGVGGTARRRRSVNVSEWVGQRVKFRDVNTDRRDADFARGAHHYQQSGGTSNGALGDAIFYGHPAPCQTSMEADMHSRLHLAGQAYGLAISTGGNEVGGLARPGLASEEGLLGGLPLPLAPPLPAQPTSNGIGPPYLPVQHMSAAAALHPYYAATGAGLAGANAPVDAAQAFAVHQAAQQQHHAAQQQAALGGLYGYGYSGSPQQQFTAGSAVPLHPHHGYHTTPPSAGVGHTLRAQQQHQPSPAYQQPYDGGLHAVCQPSQDLPTVSAPAPLSEANTTSYEQDFPPLG</sequence>
<feature type="domain" description="SUZ" evidence="2">
    <location>
        <begin position="13"/>
        <end position="55"/>
    </location>
</feature>
<feature type="region of interest" description="Disordered" evidence="1">
    <location>
        <begin position="56"/>
        <end position="115"/>
    </location>
</feature>
<evidence type="ECO:0000259" key="2">
    <source>
        <dbReference type="Pfam" id="PF12752"/>
    </source>
</evidence>
<accession>A0A7S3UUS2</accession>
<feature type="compositionally biased region" description="Low complexity" evidence="1">
    <location>
        <begin position="26"/>
        <end position="37"/>
    </location>
</feature>
<proteinExistence type="predicted"/>
<organism evidence="3">
    <name type="scientific">Heterosigma akashiwo</name>
    <name type="common">Chromophytic alga</name>
    <name type="synonym">Heterosigma carterae</name>
    <dbReference type="NCBI Taxonomy" id="2829"/>
    <lineage>
        <taxon>Eukaryota</taxon>
        <taxon>Sar</taxon>
        <taxon>Stramenopiles</taxon>
        <taxon>Ochrophyta</taxon>
        <taxon>Raphidophyceae</taxon>
        <taxon>Chattonellales</taxon>
        <taxon>Chattonellaceae</taxon>
        <taxon>Heterosigma</taxon>
    </lineage>
</organism>
<feature type="region of interest" description="Disordered" evidence="1">
    <location>
        <begin position="378"/>
        <end position="445"/>
    </location>
</feature>
<gene>
    <name evidence="3" type="ORF">HAKA00212_LOCUS2940</name>
</gene>
<evidence type="ECO:0000256" key="1">
    <source>
        <dbReference type="SAM" id="MobiDB-lite"/>
    </source>
</evidence>
<name>A0A7S3UUS2_HETAK</name>
<dbReference type="EMBL" id="HBIU01007572">
    <property type="protein sequence ID" value="CAE0624273.1"/>
    <property type="molecule type" value="Transcribed_RNA"/>
</dbReference>
<feature type="region of interest" description="Disordered" evidence="1">
    <location>
        <begin position="1"/>
        <end position="40"/>
    </location>
</feature>
<dbReference type="InterPro" id="IPR024771">
    <property type="entry name" value="SUZ"/>
</dbReference>
<feature type="compositionally biased region" description="Low complexity" evidence="1">
    <location>
        <begin position="392"/>
        <end position="406"/>
    </location>
</feature>
<protein>
    <recommendedName>
        <fullName evidence="2">SUZ domain-containing protein</fullName>
    </recommendedName>
</protein>
<dbReference type="AlphaFoldDB" id="A0A7S3UUS2"/>
<evidence type="ECO:0000313" key="3">
    <source>
        <dbReference type="EMBL" id="CAE0624273.1"/>
    </source>
</evidence>
<reference evidence="3" key="1">
    <citation type="submission" date="2021-01" db="EMBL/GenBank/DDBJ databases">
        <authorList>
            <person name="Corre E."/>
            <person name="Pelletier E."/>
            <person name="Niang G."/>
            <person name="Scheremetjew M."/>
            <person name="Finn R."/>
            <person name="Kale V."/>
            <person name="Holt S."/>
            <person name="Cochrane G."/>
            <person name="Meng A."/>
            <person name="Brown T."/>
            <person name="Cohen L."/>
        </authorList>
    </citation>
    <scope>NUCLEOTIDE SEQUENCE</scope>
    <source>
        <strain evidence="3">CCMP3107</strain>
    </source>
</reference>